<dbReference type="RefSeq" id="WP_062803851.1">
    <property type="nucleotide sequence ID" value="NZ_CP014845.1"/>
</dbReference>
<keyword evidence="2" id="KW-0805">Transcription regulation</keyword>
<accession>A0A142JVF2</accession>
<keyword evidence="7" id="KW-1185">Reference proteome</keyword>
<evidence type="ECO:0000256" key="4">
    <source>
        <dbReference type="ARBA" id="ARBA00023163"/>
    </source>
</evidence>
<dbReference type="PROSITE" id="PS50931">
    <property type="entry name" value="HTH_LYSR"/>
    <property type="match status" value="1"/>
</dbReference>
<dbReference type="GO" id="GO:0003700">
    <property type="term" value="F:DNA-binding transcription factor activity"/>
    <property type="evidence" value="ECO:0007669"/>
    <property type="project" value="InterPro"/>
</dbReference>
<dbReference type="STRING" id="1796606.A2G96_30525"/>
<evidence type="ECO:0000256" key="2">
    <source>
        <dbReference type="ARBA" id="ARBA00023015"/>
    </source>
</evidence>
<evidence type="ECO:0000313" key="6">
    <source>
        <dbReference type="EMBL" id="AMR82064.1"/>
    </source>
</evidence>
<protein>
    <submittedName>
        <fullName evidence="6">LysR family transcriptional regulator</fullName>
    </submittedName>
</protein>
<proteinExistence type="inferred from homology"/>
<evidence type="ECO:0000256" key="3">
    <source>
        <dbReference type="ARBA" id="ARBA00023125"/>
    </source>
</evidence>
<dbReference type="PRINTS" id="PR00039">
    <property type="entry name" value="HTHLYSR"/>
</dbReference>
<dbReference type="AlphaFoldDB" id="A0A142JVF2"/>
<dbReference type="PANTHER" id="PTHR30126:SF88">
    <property type="entry name" value="TRANSCRIPTIONAL REGULATOR-RELATED"/>
    <property type="match status" value="1"/>
</dbReference>
<comment type="similarity">
    <text evidence="1">Belongs to the LysR transcriptional regulatory family.</text>
</comment>
<evidence type="ECO:0000313" key="7">
    <source>
        <dbReference type="Proteomes" id="UP000075238"/>
    </source>
</evidence>
<dbReference type="InterPro" id="IPR036388">
    <property type="entry name" value="WH-like_DNA-bd_sf"/>
</dbReference>
<sequence>MSMPRTTLEQWRVVQAIVEHGSYAQAAEALHRSQSSVSYMVARLQEQLGVELFSMEGRKARLTENGAALLARANELLGDAYRLEQLAENLQRGWEAEVRLAVDAALPAELLLSALKAFARLAPQTRVHVTEVVLSGADQALLQRQVGLAVGTRIPTGHFGERLLDIPFVAVAHPAHPLHQLGRELTAEDLSREMQVVLRDSGQANPRDDGWLGATLRWTVSHMEAMRMLVAGGLGFAWLPEHLVADGARAGTLLPLPLREGRIRHVPLFLIHSQPDVSGPALRHLAGVLAKAAGAYLGHHTVSTAAPNIG</sequence>
<evidence type="ECO:0000259" key="5">
    <source>
        <dbReference type="PROSITE" id="PS50931"/>
    </source>
</evidence>
<keyword evidence="3" id="KW-0238">DNA-binding</keyword>
<gene>
    <name evidence="6" type="ORF">A2G96_30525</name>
</gene>
<dbReference type="InterPro" id="IPR005119">
    <property type="entry name" value="LysR_subst-bd"/>
</dbReference>
<name>A0A142JVF2_9BURK</name>
<dbReference type="PANTHER" id="PTHR30126">
    <property type="entry name" value="HTH-TYPE TRANSCRIPTIONAL REGULATOR"/>
    <property type="match status" value="1"/>
</dbReference>
<dbReference type="Pfam" id="PF03466">
    <property type="entry name" value="LysR_substrate"/>
    <property type="match status" value="1"/>
</dbReference>
<dbReference type="EMBL" id="CP014845">
    <property type="protein sequence ID" value="AMR82064.1"/>
    <property type="molecule type" value="Genomic_DNA"/>
</dbReference>
<feature type="domain" description="HTH lysR-type" evidence="5">
    <location>
        <begin position="6"/>
        <end position="63"/>
    </location>
</feature>
<dbReference type="Gene3D" id="1.10.10.10">
    <property type="entry name" value="Winged helix-like DNA-binding domain superfamily/Winged helix DNA-binding domain"/>
    <property type="match status" value="1"/>
</dbReference>
<dbReference type="OrthoDB" id="196624at2"/>
<organism evidence="6 7">
    <name type="scientific">Cupriavidus nantongensis</name>
    <dbReference type="NCBI Taxonomy" id="1796606"/>
    <lineage>
        <taxon>Bacteria</taxon>
        <taxon>Pseudomonadati</taxon>
        <taxon>Pseudomonadota</taxon>
        <taxon>Betaproteobacteria</taxon>
        <taxon>Burkholderiales</taxon>
        <taxon>Burkholderiaceae</taxon>
        <taxon>Cupriavidus</taxon>
    </lineage>
</organism>
<dbReference type="GO" id="GO:0000976">
    <property type="term" value="F:transcription cis-regulatory region binding"/>
    <property type="evidence" value="ECO:0007669"/>
    <property type="project" value="TreeGrafter"/>
</dbReference>
<reference evidence="6 7" key="1">
    <citation type="submission" date="2016-03" db="EMBL/GenBank/DDBJ databases">
        <title>Complete genome sequence of a novel chlorpyrifos degrading bacterium, Cupriavidus nantongensis sp. X1.</title>
        <authorList>
            <person name="Fang L."/>
        </authorList>
    </citation>
    <scope>NUCLEOTIDE SEQUENCE [LARGE SCALE GENOMIC DNA]</scope>
    <source>
        <strain evidence="6 7">X1</strain>
    </source>
</reference>
<dbReference type="SUPFAM" id="SSF53850">
    <property type="entry name" value="Periplasmic binding protein-like II"/>
    <property type="match status" value="1"/>
</dbReference>
<dbReference type="Pfam" id="PF00126">
    <property type="entry name" value="HTH_1"/>
    <property type="match status" value="1"/>
</dbReference>
<dbReference type="Gene3D" id="3.40.190.290">
    <property type="match status" value="1"/>
</dbReference>
<dbReference type="InterPro" id="IPR000847">
    <property type="entry name" value="LysR_HTH_N"/>
</dbReference>
<evidence type="ECO:0000256" key="1">
    <source>
        <dbReference type="ARBA" id="ARBA00009437"/>
    </source>
</evidence>
<dbReference type="SUPFAM" id="SSF46785">
    <property type="entry name" value="Winged helix' DNA-binding domain"/>
    <property type="match status" value="1"/>
</dbReference>
<dbReference type="Proteomes" id="UP000075238">
    <property type="component" value="Chromosome 2"/>
</dbReference>
<dbReference type="KEGG" id="cnan:A2G96_30525"/>
<dbReference type="InterPro" id="IPR036390">
    <property type="entry name" value="WH_DNA-bd_sf"/>
</dbReference>
<keyword evidence="4" id="KW-0804">Transcription</keyword>